<dbReference type="EMBL" id="BARS01003487">
    <property type="protein sequence ID" value="GAF83455.1"/>
    <property type="molecule type" value="Genomic_DNA"/>
</dbReference>
<dbReference type="AlphaFoldDB" id="X0U4S3"/>
<sequence>MRKIIVGIILSLFIVACAGHAIIREYKYSYKMKSADDVLYDVITIVKNHNMELTGTGNTRQSINTTHGIFFVDVVETEWVSTGIQNEQGNDYELKYRVWVPVEGSMKVANTSNLKDSYDESEDQSFFTENVVSIESFVRIKEKGKYKIIESIPRDVFSHLEKVPIEVSGILEHVGLSKESKLRMQSK</sequence>
<accession>X0U4S3</accession>
<evidence type="ECO:0000313" key="1">
    <source>
        <dbReference type="EMBL" id="GAF83455.1"/>
    </source>
</evidence>
<organism evidence="1">
    <name type="scientific">marine sediment metagenome</name>
    <dbReference type="NCBI Taxonomy" id="412755"/>
    <lineage>
        <taxon>unclassified sequences</taxon>
        <taxon>metagenomes</taxon>
        <taxon>ecological metagenomes</taxon>
    </lineage>
</organism>
<gene>
    <name evidence="1" type="ORF">S01H1_06766</name>
</gene>
<name>X0U4S3_9ZZZZ</name>
<proteinExistence type="predicted"/>
<dbReference type="PROSITE" id="PS51257">
    <property type="entry name" value="PROKAR_LIPOPROTEIN"/>
    <property type="match status" value="1"/>
</dbReference>
<protein>
    <submittedName>
        <fullName evidence="1">Uncharacterized protein</fullName>
    </submittedName>
</protein>
<comment type="caution">
    <text evidence="1">The sequence shown here is derived from an EMBL/GenBank/DDBJ whole genome shotgun (WGS) entry which is preliminary data.</text>
</comment>
<reference evidence="1" key="1">
    <citation type="journal article" date="2014" name="Front. Microbiol.">
        <title>High frequency of phylogenetically diverse reductive dehalogenase-homologous genes in deep subseafloor sedimentary metagenomes.</title>
        <authorList>
            <person name="Kawai M."/>
            <person name="Futagami T."/>
            <person name="Toyoda A."/>
            <person name="Takaki Y."/>
            <person name="Nishi S."/>
            <person name="Hori S."/>
            <person name="Arai W."/>
            <person name="Tsubouchi T."/>
            <person name="Morono Y."/>
            <person name="Uchiyama I."/>
            <person name="Ito T."/>
            <person name="Fujiyama A."/>
            <person name="Inagaki F."/>
            <person name="Takami H."/>
        </authorList>
    </citation>
    <scope>NUCLEOTIDE SEQUENCE</scope>
    <source>
        <strain evidence="1">Expedition CK06-06</strain>
    </source>
</reference>